<dbReference type="InterPro" id="IPR036291">
    <property type="entry name" value="NAD(P)-bd_dom_sf"/>
</dbReference>
<keyword evidence="7" id="KW-1185">Reference proteome</keyword>
<accession>A0ABY0CC35</accession>
<keyword evidence="2" id="KW-0520">NAD</keyword>
<dbReference type="InterPro" id="IPR029154">
    <property type="entry name" value="HIBADH-like_NADP-bd"/>
</dbReference>
<dbReference type="InterPro" id="IPR006115">
    <property type="entry name" value="6PGDH_NADP-bd"/>
</dbReference>
<dbReference type="Pfam" id="PF03446">
    <property type="entry name" value="NAD_binding_2"/>
    <property type="match status" value="1"/>
</dbReference>
<organism evidence="6 7">
    <name type="scientific">Labedella gwakjiensis</name>
    <dbReference type="NCBI Taxonomy" id="390269"/>
    <lineage>
        <taxon>Bacteria</taxon>
        <taxon>Bacillati</taxon>
        <taxon>Actinomycetota</taxon>
        <taxon>Actinomycetes</taxon>
        <taxon>Micrococcales</taxon>
        <taxon>Microbacteriaceae</taxon>
        <taxon>Labedella</taxon>
    </lineage>
</organism>
<sequence>MGSHRHRRRAVRRGSAAPGRRRDHRRGRIMTDTGTAQQAATQKVGFIGLGNMGGRMARCITAADVAVLGFDTRAESIADAGADAAGSAADVVAASDVVLMSLPDSRVVEAIVYGAGFLDAVHAGQVIVDLSTSSPDSTRAIAAEVAARGAVYLDAGISGGAAAAEKGALTLMVGGEADALETVRPVLDLFSSTVFHCGGSGAGHTVKLLNNFLNAVTLSATAEVMVAAKKADLDLETVLGVINASSGVSFASLNRFPKIIHGDYLKGGLTNTLMLKDVTLYTQLVASLGVTSLNSAGPIASFGLARALGYADEISNTVVDAIGDVSGGVRLHDPAAETNDDQTGAAS</sequence>
<feature type="compositionally biased region" description="Basic residues" evidence="3">
    <location>
        <begin position="19"/>
        <end position="28"/>
    </location>
</feature>
<dbReference type="Proteomes" id="UP000268291">
    <property type="component" value="Unassembled WGS sequence"/>
</dbReference>
<feature type="compositionally biased region" description="Basic residues" evidence="3">
    <location>
        <begin position="1"/>
        <end position="12"/>
    </location>
</feature>
<dbReference type="InterPro" id="IPR008927">
    <property type="entry name" value="6-PGluconate_DH-like_C_sf"/>
</dbReference>
<feature type="domain" description="6-phosphogluconate dehydrogenase NADP-binding" evidence="4">
    <location>
        <begin position="43"/>
        <end position="198"/>
    </location>
</feature>
<evidence type="ECO:0000259" key="5">
    <source>
        <dbReference type="Pfam" id="PF14833"/>
    </source>
</evidence>
<protein>
    <submittedName>
        <fullName evidence="6">NAD(P)-dependent oxidoreductase</fullName>
    </submittedName>
</protein>
<feature type="region of interest" description="Disordered" evidence="3">
    <location>
        <begin position="1"/>
        <end position="35"/>
    </location>
</feature>
<proteinExistence type="predicted"/>
<dbReference type="Gene3D" id="3.40.50.720">
    <property type="entry name" value="NAD(P)-binding Rossmann-like Domain"/>
    <property type="match status" value="1"/>
</dbReference>
<gene>
    <name evidence="6" type="ORF">ELQ93_12070</name>
</gene>
<evidence type="ECO:0000259" key="4">
    <source>
        <dbReference type="Pfam" id="PF03446"/>
    </source>
</evidence>
<dbReference type="SUPFAM" id="SSF51735">
    <property type="entry name" value="NAD(P)-binding Rossmann-fold domains"/>
    <property type="match status" value="1"/>
</dbReference>
<dbReference type="PANTHER" id="PTHR22981">
    <property type="entry name" value="3-HYDROXYISOBUTYRATE DEHYDROGENASE-RELATED"/>
    <property type="match status" value="1"/>
</dbReference>
<dbReference type="SUPFAM" id="SSF48179">
    <property type="entry name" value="6-phosphogluconate dehydrogenase C-terminal domain-like"/>
    <property type="match status" value="1"/>
</dbReference>
<dbReference type="EMBL" id="RZGY01000001">
    <property type="protein sequence ID" value="RUQ87606.1"/>
    <property type="molecule type" value="Genomic_DNA"/>
</dbReference>
<feature type="domain" description="3-hydroxyisobutyrate dehydrogenase-like NAD-binding" evidence="5">
    <location>
        <begin position="201"/>
        <end position="293"/>
    </location>
</feature>
<name>A0ABY0CC35_9MICO</name>
<evidence type="ECO:0000313" key="6">
    <source>
        <dbReference type="EMBL" id="RUQ87606.1"/>
    </source>
</evidence>
<evidence type="ECO:0000256" key="2">
    <source>
        <dbReference type="ARBA" id="ARBA00023027"/>
    </source>
</evidence>
<comment type="caution">
    <text evidence="6">The sequence shown here is derived from an EMBL/GenBank/DDBJ whole genome shotgun (WGS) entry which is preliminary data.</text>
</comment>
<dbReference type="InterPro" id="IPR013328">
    <property type="entry name" value="6PGD_dom2"/>
</dbReference>
<keyword evidence="1" id="KW-0560">Oxidoreductase</keyword>
<dbReference type="Pfam" id="PF14833">
    <property type="entry name" value="NAD_binding_11"/>
    <property type="match status" value="1"/>
</dbReference>
<evidence type="ECO:0000256" key="1">
    <source>
        <dbReference type="ARBA" id="ARBA00023002"/>
    </source>
</evidence>
<dbReference type="Gene3D" id="1.10.1040.10">
    <property type="entry name" value="N-(1-d-carboxylethyl)-l-norvaline Dehydrogenase, domain 2"/>
    <property type="match status" value="1"/>
</dbReference>
<evidence type="ECO:0000313" key="7">
    <source>
        <dbReference type="Proteomes" id="UP000268291"/>
    </source>
</evidence>
<dbReference type="PANTHER" id="PTHR22981:SF7">
    <property type="entry name" value="3-HYDROXYISOBUTYRATE DEHYDROGENASE, MITOCHONDRIAL"/>
    <property type="match status" value="1"/>
</dbReference>
<reference evidence="6 7" key="1">
    <citation type="submission" date="2018-12" db="EMBL/GenBank/DDBJ databases">
        <authorList>
            <person name="hu s."/>
            <person name="Xu Y."/>
            <person name="Xu B."/>
            <person name="Li F."/>
        </authorList>
    </citation>
    <scope>NUCLEOTIDE SEQUENCE [LARGE SCALE GENOMIC DNA]</scope>
    <source>
        <strain evidence="6 7">KSW2-17</strain>
    </source>
</reference>
<evidence type="ECO:0000256" key="3">
    <source>
        <dbReference type="SAM" id="MobiDB-lite"/>
    </source>
</evidence>